<dbReference type="PANTHER" id="PTHR31225">
    <property type="entry name" value="OS04G0344100 PROTEIN-RELATED"/>
    <property type="match status" value="1"/>
</dbReference>
<reference evidence="2 3" key="1">
    <citation type="submission" date="2022-03" db="EMBL/GenBank/DDBJ databases">
        <authorList>
            <person name="Nunn A."/>
            <person name="Chopra R."/>
            <person name="Nunn A."/>
            <person name="Contreras Garrido A."/>
        </authorList>
    </citation>
    <scope>NUCLEOTIDE SEQUENCE [LARGE SCALE GENOMIC DNA]</scope>
</reference>
<dbReference type="PANTHER" id="PTHR31225:SF164">
    <property type="entry name" value="TRICYCLENE SYNTHASE, CHLOROPLASTIC"/>
    <property type="match status" value="1"/>
</dbReference>
<dbReference type="EMBL" id="OU466861">
    <property type="protein sequence ID" value="CAH2065302.1"/>
    <property type="molecule type" value="Genomic_DNA"/>
</dbReference>
<dbReference type="InterPro" id="IPR050148">
    <property type="entry name" value="Terpene_synthase-like"/>
</dbReference>
<dbReference type="SUPFAM" id="SSF48239">
    <property type="entry name" value="Terpenoid cyclases/Protein prenyltransferases"/>
    <property type="match status" value="1"/>
</dbReference>
<dbReference type="Proteomes" id="UP000836841">
    <property type="component" value="Chromosome 5"/>
</dbReference>
<dbReference type="GO" id="GO:0016114">
    <property type="term" value="P:terpenoid biosynthetic process"/>
    <property type="evidence" value="ECO:0007669"/>
    <property type="project" value="InterPro"/>
</dbReference>
<evidence type="ECO:0000313" key="3">
    <source>
        <dbReference type="Proteomes" id="UP000836841"/>
    </source>
</evidence>
<dbReference type="AlphaFoldDB" id="A0AAU9SCT4"/>
<dbReference type="Gene3D" id="1.10.600.10">
    <property type="entry name" value="Farnesyl Diphosphate Synthase"/>
    <property type="match status" value="1"/>
</dbReference>
<dbReference type="Gene3D" id="1.50.10.130">
    <property type="entry name" value="Terpene synthase, N-terminal domain"/>
    <property type="match status" value="1"/>
</dbReference>
<dbReference type="InterPro" id="IPR008949">
    <property type="entry name" value="Isoprenoid_synthase_dom_sf"/>
</dbReference>
<dbReference type="GO" id="GO:0010333">
    <property type="term" value="F:terpene synthase activity"/>
    <property type="evidence" value="ECO:0007669"/>
    <property type="project" value="InterPro"/>
</dbReference>
<feature type="domain" description="Terpene synthase N-terminal" evidence="1">
    <location>
        <begin position="55"/>
        <end position="152"/>
    </location>
</feature>
<evidence type="ECO:0000259" key="1">
    <source>
        <dbReference type="Pfam" id="PF01397"/>
    </source>
</evidence>
<name>A0AAU9SCT4_THLAR</name>
<keyword evidence="3" id="KW-1185">Reference proteome</keyword>
<organism evidence="2 3">
    <name type="scientific">Thlaspi arvense</name>
    <name type="common">Field penny-cress</name>
    <dbReference type="NCBI Taxonomy" id="13288"/>
    <lineage>
        <taxon>Eukaryota</taxon>
        <taxon>Viridiplantae</taxon>
        <taxon>Streptophyta</taxon>
        <taxon>Embryophyta</taxon>
        <taxon>Tracheophyta</taxon>
        <taxon>Spermatophyta</taxon>
        <taxon>Magnoliopsida</taxon>
        <taxon>eudicotyledons</taxon>
        <taxon>Gunneridae</taxon>
        <taxon>Pentapetalae</taxon>
        <taxon>rosids</taxon>
        <taxon>malvids</taxon>
        <taxon>Brassicales</taxon>
        <taxon>Brassicaceae</taxon>
        <taxon>Thlaspideae</taxon>
        <taxon>Thlaspi</taxon>
    </lineage>
</organism>
<accession>A0AAU9SCT4</accession>
<proteinExistence type="predicted"/>
<dbReference type="InterPro" id="IPR036965">
    <property type="entry name" value="Terpene_synth_N_sf"/>
</dbReference>
<dbReference type="InterPro" id="IPR008930">
    <property type="entry name" value="Terpenoid_cyclase/PrenylTrfase"/>
</dbReference>
<sequence>MASLMQIGSPLIHSSALVKTIPRPKSFTCTTMAKTTPGDESPVVPRLFANYQPSIWDNHHLLPVKNKYVKGKSVRGERDLLKEEVRMMLNDGKTTYLDQLELIDDLQKLGVPYYFEREIKNILTVFCYQEDRRIMRQCDIEKDIHATALDFEFSDNVVLMFQKMYSMFSWKIVRSLRVMVSYLFTRRHIFRKNQILNYENSSDLFNTTTQRLLILIVSGQSIT</sequence>
<gene>
    <name evidence="2" type="ORF">TAV2_LOCUS15627</name>
</gene>
<dbReference type="InterPro" id="IPR001906">
    <property type="entry name" value="Terpene_synth_N"/>
</dbReference>
<evidence type="ECO:0000313" key="2">
    <source>
        <dbReference type="EMBL" id="CAH2065302.1"/>
    </source>
</evidence>
<protein>
    <recommendedName>
        <fullName evidence="1">Terpene synthase N-terminal domain-containing protein</fullName>
    </recommendedName>
</protein>
<dbReference type="Pfam" id="PF01397">
    <property type="entry name" value="Terpene_synth"/>
    <property type="match status" value="1"/>
</dbReference>